<keyword evidence="4" id="KW-1185">Reference proteome</keyword>
<organism evidence="3 4">
    <name type="scientific">Methanobacterium bryantii</name>
    <dbReference type="NCBI Taxonomy" id="2161"/>
    <lineage>
        <taxon>Archaea</taxon>
        <taxon>Methanobacteriati</taxon>
        <taxon>Methanobacteriota</taxon>
        <taxon>Methanomada group</taxon>
        <taxon>Methanobacteria</taxon>
        <taxon>Methanobacteriales</taxon>
        <taxon>Methanobacteriaceae</taxon>
        <taxon>Methanobacterium</taxon>
    </lineage>
</organism>
<reference evidence="3 4" key="1">
    <citation type="journal article" date="2017" name="BMC Genomics">
        <title>Genomic analysis of methanogenic archaea reveals a shift towards energy conservation.</title>
        <authorList>
            <person name="Gilmore S.P."/>
            <person name="Henske J.K."/>
            <person name="Sexton J.A."/>
            <person name="Solomon K.V."/>
            <person name="Seppala S."/>
            <person name="Yoo J.I."/>
            <person name="Huyett L.M."/>
            <person name="Pressman A."/>
            <person name="Cogan J.Z."/>
            <person name="Kivenson V."/>
            <person name="Peng X."/>
            <person name="Tan Y."/>
            <person name="Valentine D.L."/>
            <person name="O'Malley M.A."/>
        </authorList>
    </citation>
    <scope>NUCLEOTIDE SEQUENCE [LARGE SCALE GENOMIC DNA]</scope>
    <source>
        <strain evidence="3 4">M.o.H.</strain>
    </source>
</reference>
<dbReference type="NCBIfam" id="TIGR00377">
    <property type="entry name" value="ant_ant_sig"/>
    <property type="match status" value="1"/>
</dbReference>
<accession>A0A2A2H1C4</accession>
<dbReference type="PANTHER" id="PTHR33495">
    <property type="entry name" value="ANTI-SIGMA FACTOR ANTAGONIST TM_1081-RELATED-RELATED"/>
    <property type="match status" value="1"/>
</dbReference>
<dbReference type="SUPFAM" id="SSF52091">
    <property type="entry name" value="SpoIIaa-like"/>
    <property type="match status" value="1"/>
</dbReference>
<dbReference type="InterPro" id="IPR002645">
    <property type="entry name" value="STAS_dom"/>
</dbReference>
<dbReference type="GO" id="GO:0043856">
    <property type="term" value="F:anti-sigma factor antagonist activity"/>
    <property type="evidence" value="ECO:0007669"/>
    <property type="project" value="InterPro"/>
</dbReference>
<comment type="caution">
    <text evidence="3">The sequence shown here is derived from an EMBL/GenBank/DDBJ whole genome shotgun (WGS) entry which is preliminary data.</text>
</comment>
<dbReference type="PROSITE" id="PS50801">
    <property type="entry name" value="STAS"/>
    <property type="match status" value="1"/>
</dbReference>
<dbReference type="EMBL" id="LMVM01000039">
    <property type="protein sequence ID" value="PAV03221.1"/>
    <property type="molecule type" value="Genomic_DNA"/>
</dbReference>
<feature type="domain" description="STAS" evidence="2">
    <location>
        <begin position="1"/>
        <end position="99"/>
    </location>
</feature>
<dbReference type="InterPro" id="IPR036513">
    <property type="entry name" value="STAS_dom_sf"/>
</dbReference>
<gene>
    <name evidence="3" type="ORF">ASJ80_04255</name>
</gene>
<sequence>MDIDKILEEDKLTIKLNGRLDTNTAPELEEELKKDLPDVTDLVLDFEDLKYISSAGLRVVLSTQKIMNKQGTMVIENVNDLIMEIFEATGFSSILTINE</sequence>
<evidence type="ECO:0000313" key="3">
    <source>
        <dbReference type="EMBL" id="PAV03221.1"/>
    </source>
</evidence>
<dbReference type="OrthoDB" id="70392at2157"/>
<protein>
    <submittedName>
        <fullName evidence="3">Anti-sigma F factor antagonist</fullName>
    </submittedName>
</protein>
<evidence type="ECO:0000256" key="1">
    <source>
        <dbReference type="ARBA" id="ARBA00009013"/>
    </source>
</evidence>
<dbReference type="RefSeq" id="WP_069583997.1">
    <property type="nucleotide sequence ID" value="NZ_LMVM01000039.1"/>
</dbReference>
<proteinExistence type="inferred from homology"/>
<dbReference type="Gene3D" id="3.30.750.24">
    <property type="entry name" value="STAS domain"/>
    <property type="match status" value="1"/>
</dbReference>
<evidence type="ECO:0000259" key="2">
    <source>
        <dbReference type="PROSITE" id="PS50801"/>
    </source>
</evidence>
<dbReference type="AlphaFoldDB" id="A0A2A2H1C4"/>
<dbReference type="CDD" id="cd07043">
    <property type="entry name" value="STAS_anti-anti-sigma_factors"/>
    <property type="match status" value="1"/>
</dbReference>
<evidence type="ECO:0000313" key="4">
    <source>
        <dbReference type="Proteomes" id="UP000217784"/>
    </source>
</evidence>
<comment type="similarity">
    <text evidence="1">Belongs to the anti-sigma-factor antagonist family.</text>
</comment>
<dbReference type="Proteomes" id="UP000217784">
    <property type="component" value="Unassembled WGS sequence"/>
</dbReference>
<name>A0A2A2H1C4_METBR</name>
<dbReference type="Pfam" id="PF01740">
    <property type="entry name" value="STAS"/>
    <property type="match status" value="1"/>
</dbReference>
<dbReference type="InterPro" id="IPR003658">
    <property type="entry name" value="Anti-sigma_ant"/>
</dbReference>